<dbReference type="AlphaFoldDB" id="W1YJ14"/>
<reference evidence="1" key="1">
    <citation type="submission" date="2013-12" db="EMBL/GenBank/DDBJ databases">
        <title>A Varibaculum cambriense genome reconstructed from a premature infant gut community with otherwise low bacterial novelty that shifts toward anaerobic metabolism during the third week of life.</title>
        <authorList>
            <person name="Brown C.T."/>
            <person name="Sharon I."/>
            <person name="Thomas B.C."/>
            <person name="Castelle C.J."/>
            <person name="Morowitz M.J."/>
            <person name="Banfield J.F."/>
        </authorList>
    </citation>
    <scope>NUCLEOTIDE SEQUENCE</scope>
</reference>
<evidence type="ECO:0000313" key="1">
    <source>
        <dbReference type="EMBL" id="ETJ41194.1"/>
    </source>
</evidence>
<name>W1YJ14_9ZZZZ</name>
<organism evidence="1">
    <name type="scientific">human gut metagenome</name>
    <dbReference type="NCBI Taxonomy" id="408170"/>
    <lineage>
        <taxon>unclassified sequences</taxon>
        <taxon>metagenomes</taxon>
        <taxon>organismal metagenomes</taxon>
    </lineage>
</organism>
<comment type="caution">
    <text evidence="1">The sequence shown here is derived from an EMBL/GenBank/DDBJ whole genome shotgun (WGS) entry which is preliminary data.</text>
</comment>
<sequence>IDATPRSFERVSGLYTIYKNQEGSAYSRDVFMNVIRGNVGKLIAEAFVNFIESDQEPLITFDDVLAAVQKPGAIMS</sequence>
<proteinExistence type="predicted"/>
<protein>
    <submittedName>
        <fullName evidence="1">ATPase associated with various cellular activity AAA_5</fullName>
    </submittedName>
</protein>
<feature type="non-terminal residue" evidence="1">
    <location>
        <position position="76"/>
    </location>
</feature>
<dbReference type="EMBL" id="AZMM01004875">
    <property type="protein sequence ID" value="ETJ41194.1"/>
    <property type="molecule type" value="Genomic_DNA"/>
</dbReference>
<feature type="non-terminal residue" evidence="1">
    <location>
        <position position="1"/>
    </location>
</feature>
<accession>W1YJ14</accession>
<gene>
    <name evidence="1" type="ORF">Q604_UNBC04875G0001</name>
</gene>